<keyword evidence="4" id="KW-1003">Cell membrane</keyword>
<keyword evidence="6 9" id="KW-1133">Transmembrane helix</keyword>
<evidence type="ECO:0000256" key="8">
    <source>
        <dbReference type="ARBA" id="ARBA00023136"/>
    </source>
</evidence>
<keyword evidence="5 9" id="KW-0812">Transmembrane</keyword>
<evidence type="ECO:0000256" key="2">
    <source>
        <dbReference type="ARBA" id="ARBA00009137"/>
    </source>
</evidence>
<evidence type="ECO:0000256" key="3">
    <source>
        <dbReference type="ARBA" id="ARBA00022448"/>
    </source>
</evidence>
<accession>A0A844CYC9</accession>
<evidence type="ECO:0000256" key="5">
    <source>
        <dbReference type="ARBA" id="ARBA00022692"/>
    </source>
</evidence>
<dbReference type="PANTHER" id="PTHR32024">
    <property type="entry name" value="TRK SYSTEM POTASSIUM UPTAKE PROTEIN TRKG-RELATED"/>
    <property type="match status" value="1"/>
</dbReference>
<keyword evidence="11" id="KW-1185">Reference proteome</keyword>
<organism evidence="10 11">
    <name type="scientific">Roseovarius bejariae</name>
    <dbReference type="NCBI Taxonomy" id="2576383"/>
    <lineage>
        <taxon>Bacteria</taxon>
        <taxon>Pseudomonadati</taxon>
        <taxon>Pseudomonadota</taxon>
        <taxon>Alphaproteobacteria</taxon>
        <taxon>Rhodobacterales</taxon>
        <taxon>Roseobacteraceae</taxon>
        <taxon>Roseovarius</taxon>
    </lineage>
</organism>
<evidence type="ECO:0000256" key="7">
    <source>
        <dbReference type="ARBA" id="ARBA00023065"/>
    </source>
</evidence>
<feature type="transmembrane region" description="Helical" evidence="9">
    <location>
        <begin position="39"/>
        <end position="61"/>
    </location>
</feature>
<comment type="subcellular location">
    <subcellularLocation>
        <location evidence="1">Cell membrane</location>
        <topology evidence="1">Multi-pass membrane protein</topology>
    </subcellularLocation>
</comment>
<evidence type="ECO:0000256" key="4">
    <source>
        <dbReference type="ARBA" id="ARBA00022475"/>
    </source>
</evidence>
<feature type="transmembrane region" description="Helical" evidence="9">
    <location>
        <begin position="415"/>
        <end position="439"/>
    </location>
</feature>
<evidence type="ECO:0000256" key="1">
    <source>
        <dbReference type="ARBA" id="ARBA00004651"/>
    </source>
</evidence>
<gene>
    <name evidence="10" type="ORF">FDP25_00150</name>
</gene>
<dbReference type="GO" id="GO:0030001">
    <property type="term" value="P:metal ion transport"/>
    <property type="evidence" value="ECO:0007669"/>
    <property type="project" value="UniProtKB-ARBA"/>
</dbReference>
<keyword evidence="3" id="KW-0813">Transport</keyword>
<dbReference type="Pfam" id="PF02386">
    <property type="entry name" value="TrkH"/>
    <property type="match status" value="1"/>
</dbReference>
<sequence>MIARLLKFPLILVLAGLAALAMLLPALHAFMLEDHSVARAFFYSSVLGLAFVAITGLAMSGRQTEGASDIQHLGALFLAYTALPLFLALPFYEGLETTRYLNAYFEMVSSLTTTGATLFDTPGRIPEPLHLWRGLVGWFGGLMIWIAASAILAPLNLGGFEVTASAEPGQEATGFQRFERASATKRLQQVTGALAPIYLGLTALLCLFLMINGERAFVALIHAMSTMATSGISPIGGVQNGAAGYGGEIVLFLFMLFALSRLTFSTDTLTTGRHSLRDDPEFRLGVVLVLGVPLLLFSRHFVGAFDVDEMENFGQAAGALWGGMFTVLSFLSTTGFESTAWEAARGWSGLGTPGLILLGLALVGGGVATTAGGVKLLRVYALYLNGRRELERLVHPSSVGRATAGSRRLRRQGAFIAWVFFMLFALSLACVTVLMSALGQSFQNSIILSIAALSTTGPLTQIAAEVPIDLLSMEPLAKLVLCAAMVLGRLETLAIIALANPALWRD</sequence>
<reference evidence="10 11" key="1">
    <citation type="submission" date="2019-05" db="EMBL/GenBank/DDBJ databases">
        <title>Roseovarius bejariae sp. nov., a moderately halophylic bacterium isolated from a saline soil in Rambla Salada (Murcia).</title>
        <authorList>
            <person name="Castro D.J."/>
            <person name="Gomez-Altuve A."/>
            <person name="Reina J.C."/>
            <person name="Rodriguez M."/>
            <person name="Sampedro I."/>
            <person name="Llamas I."/>
            <person name="Martinez-Checa F."/>
        </authorList>
    </citation>
    <scope>NUCLEOTIDE SEQUENCE [LARGE SCALE GENOMIC DNA]</scope>
    <source>
        <strain evidence="10 11">A21</strain>
    </source>
</reference>
<dbReference type="RefSeq" id="WP_154148169.1">
    <property type="nucleotide sequence ID" value="NZ_SZWE01000001.1"/>
</dbReference>
<feature type="transmembrane region" description="Helical" evidence="9">
    <location>
        <begin position="284"/>
        <end position="305"/>
    </location>
</feature>
<dbReference type="AlphaFoldDB" id="A0A844CYC9"/>
<protein>
    <submittedName>
        <fullName evidence="10">TrkH family potassium uptake protein</fullName>
    </submittedName>
</protein>
<evidence type="ECO:0000313" key="11">
    <source>
        <dbReference type="Proteomes" id="UP000564704"/>
    </source>
</evidence>
<keyword evidence="7" id="KW-0406">Ion transport</keyword>
<dbReference type="EMBL" id="SZWE01000001">
    <property type="protein sequence ID" value="MRU13838.1"/>
    <property type="molecule type" value="Genomic_DNA"/>
</dbReference>
<evidence type="ECO:0000256" key="6">
    <source>
        <dbReference type="ARBA" id="ARBA00022989"/>
    </source>
</evidence>
<name>A0A844CYC9_9RHOB</name>
<comment type="caution">
    <text evidence="10">The sequence shown here is derived from an EMBL/GenBank/DDBJ whole genome shotgun (WGS) entry which is preliminary data.</text>
</comment>
<dbReference type="GO" id="GO:0008324">
    <property type="term" value="F:monoatomic cation transmembrane transporter activity"/>
    <property type="evidence" value="ECO:0007669"/>
    <property type="project" value="InterPro"/>
</dbReference>
<proteinExistence type="inferred from homology"/>
<feature type="transmembrane region" description="Helical" evidence="9">
    <location>
        <begin position="73"/>
        <end position="92"/>
    </location>
</feature>
<evidence type="ECO:0000313" key="10">
    <source>
        <dbReference type="EMBL" id="MRU13838.1"/>
    </source>
</evidence>
<feature type="transmembrane region" description="Helical" evidence="9">
    <location>
        <begin position="190"/>
        <end position="211"/>
    </location>
</feature>
<evidence type="ECO:0000256" key="9">
    <source>
        <dbReference type="SAM" id="Phobius"/>
    </source>
</evidence>
<comment type="similarity">
    <text evidence="2">Belongs to the TrkH potassium transport family.</text>
</comment>
<feature type="transmembrane region" description="Helical" evidence="9">
    <location>
        <begin position="245"/>
        <end position="264"/>
    </location>
</feature>
<feature type="transmembrane region" description="Helical" evidence="9">
    <location>
        <begin position="135"/>
        <end position="155"/>
    </location>
</feature>
<keyword evidence="8 9" id="KW-0472">Membrane</keyword>
<feature type="transmembrane region" description="Helical" evidence="9">
    <location>
        <begin position="217"/>
        <end position="238"/>
    </location>
</feature>
<feature type="transmembrane region" description="Helical" evidence="9">
    <location>
        <begin position="356"/>
        <end position="377"/>
    </location>
</feature>
<dbReference type="InterPro" id="IPR003445">
    <property type="entry name" value="Cat_transpt"/>
</dbReference>
<dbReference type="OrthoDB" id="7818483at2"/>
<dbReference type="PANTHER" id="PTHR32024:SF2">
    <property type="entry name" value="TRK SYSTEM POTASSIUM UPTAKE PROTEIN TRKG-RELATED"/>
    <property type="match status" value="1"/>
</dbReference>
<dbReference type="Proteomes" id="UP000564704">
    <property type="component" value="Unassembled WGS sequence"/>
</dbReference>
<dbReference type="GO" id="GO:0005886">
    <property type="term" value="C:plasma membrane"/>
    <property type="evidence" value="ECO:0007669"/>
    <property type="project" value="UniProtKB-SubCell"/>
</dbReference>